<gene>
    <name evidence="1" type="ORF">EUGRSUZ_J03145</name>
</gene>
<dbReference type="AlphaFoldDB" id="A0A059AIY5"/>
<accession>A0A059AIY5</accession>
<dbReference type="Gramene" id="KCW53942">
    <property type="protein sequence ID" value="KCW53942"/>
    <property type="gene ID" value="EUGRSUZ_J03145"/>
</dbReference>
<evidence type="ECO:0000313" key="1">
    <source>
        <dbReference type="EMBL" id="KCW53942.1"/>
    </source>
</evidence>
<dbReference type="EMBL" id="KK198762">
    <property type="protein sequence ID" value="KCW53942.1"/>
    <property type="molecule type" value="Genomic_DNA"/>
</dbReference>
<sequence length="115" mass="13253">MFNLIIYSPRYGIIKMHLSQLFQSSYNGMSNGRKAINRSKHSIKINLPAVICYRSSQSFDFCQGKQIEVCLAGYQKPQDPHEYNLSQQKRSMMTPCCKIQLSNLLLTIHVSCLNY</sequence>
<organism evidence="1">
    <name type="scientific">Eucalyptus grandis</name>
    <name type="common">Flooded gum</name>
    <dbReference type="NCBI Taxonomy" id="71139"/>
    <lineage>
        <taxon>Eukaryota</taxon>
        <taxon>Viridiplantae</taxon>
        <taxon>Streptophyta</taxon>
        <taxon>Embryophyta</taxon>
        <taxon>Tracheophyta</taxon>
        <taxon>Spermatophyta</taxon>
        <taxon>Magnoliopsida</taxon>
        <taxon>eudicotyledons</taxon>
        <taxon>Gunneridae</taxon>
        <taxon>Pentapetalae</taxon>
        <taxon>rosids</taxon>
        <taxon>malvids</taxon>
        <taxon>Myrtales</taxon>
        <taxon>Myrtaceae</taxon>
        <taxon>Myrtoideae</taxon>
        <taxon>Eucalypteae</taxon>
        <taxon>Eucalyptus</taxon>
    </lineage>
</organism>
<name>A0A059AIY5_EUCGR</name>
<reference evidence="1" key="1">
    <citation type="submission" date="2013-07" db="EMBL/GenBank/DDBJ databases">
        <title>The genome of Eucalyptus grandis.</title>
        <authorList>
            <person name="Schmutz J."/>
            <person name="Hayes R."/>
            <person name="Myburg A."/>
            <person name="Tuskan G."/>
            <person name="Grattapaglia D."/>
            <person name="Rokhsar D.S."/>
        </authorList>
    </citation>
    <scope>NUCLEOTIDE SEQUENCE</scope>
    <source>
        <tissue evidence="1">Leaf extractions</tissue>
    </source>
</reference>
<proteinExistence type="predicted"/>
<dbReference type="InParanoid" id="A0A059AIY5"/>
<protein>
    <submittedName>
        <fullName evidence="1">Uncharacterized protein</fullName>
    </submittedName>
</protein>